<dbReference type="RefSeq" id="WP_046631919.1">
    <property type="nucleotide sequence ID" value="NZ_CCRK01000002.1"/>
</dbReference>
<feature type="domain" description="HTH lysR-type" evidence="5">
    <location>
        <begin position="15"/>
        <end position="72"/>
    </location>
</feature>
<dbReference type="PRINTS" id="PR00039">
    <property type="entry name" value="HTHLYSR"/>
</dbReference>
<dbReference type="AlphaFoldDB" id="A0A0T7GE81"/>
<sequence>MSSSRPASASTILHHSLRHLRAFLAVVDTGSVTRAAELCFVSQPAVTQALSKIEKTAGLPLFSRTPQRIFANGAGEILALRIKRAFGYLDPALSELSPRLRVTATIAQLKSLIAVRETENFTLAASRLGLSQPAVYRAVSQLEEEAARPLFERTSYGIVATRAAHALAQAARLAFVELEQADADLAELTAAEIGQIVIGATPLAKSYVLPKAIAGFRKIRPNLPIQIHEGPYPDLLGALRRGEVDFMLGALRVPAPIGDVEQKVLFHDTVVMVSGQAHPLAGREALTVEELAAFPWVVNQSGTPMRRYFDSVFAGSPSGPPKSIVETGSLILMRELLDSSDHLGCTSRLQAEAEIARGLMRALPFDLSHTSRPIGVTTRRDWLPTAAQQAFLELLPTWSDRPL</sequence>
<evidence type="ECO:0000313" key="7">
    <source>
        <dbReference type="Proteomes" id="UP000039660"/>
    </source>
</evidence>
<evidence type="ECO:0000256" key="3">
    <source>
        <dbReference type="ARBA" id="ARBA00023125"/>
    </source>
</evidence>
<gene>
    <name evidence="6" type="ORF">NGAL_HAMBI1189_09950</name>
</gene>
<evidence type="ECO:0000256" key="2">
    <source>
        <dbReference type="ARBA" id="ARBA00023015"/>
    </source>
</evidence>
<evidence type="ECO:0000256" key="4">
    <source>
        <dbReference type="ARBA" id="ARBA00023163"/>
    </source>
</evidence>
<dbReference type="InterPro" id="IPR036390">
    <property type="entry name" value="WH_DNA-bd_sf"/>
</dbReference>
<dbReference type="SUPFAM" id="SSF53850">
    <property type="entry name" value="Periplasmic binding protein-like II"/>
    <property type="match status" value="1"/>
</dbReference>
<reference evidence="6 7" key="1">
    <citation type="submission" date="2014-08" db="EMBL/GenBank/DDBJ databases">
        <authorList>
            <person name="Chen Y.-H."/>
        </authorList>
    </citation>
    <scope>NUCLEOTIDE SEQUENCE [LARGE SCALE GENOMIC DNA]</scope>
</reference>
<keyword evidence="4" id="KW-0804">Transcription</keyword>
<protein>
    <submittedName>
        <fullName evidence="6">Bacterial regulatory helix-turn-helix, lysR family protein</fullName>
    </submittedName>
</protein>
<organism evidence="6 7">
    <name type="scientific">Neorhizobium galegae bv. officinalis</name>
    <dbReference type="NCBI Taxonomy" id="323656"/>
    <lineage>
        <taxon>Bacteria</taxon>
        <taxon>Pseudomonadati</taxon>
        <taxon>Pseudomonadota</taxon>
        <taxon>Alphaproteobacteria</taxon>
        <taxon>Hyphomicrobiales</taxon>
        <taxon>Rhizobiaceae</taxon>
        <taxon>Rhizobium/Agrobacterium group</taxon>
        <taxon>Neorhizobium</taxon>
    </lineage>
</organism>
<dbReference type="GO" id="GO:0003700">
    <property type="term" value="F:DNA-binding transcription factor activity"/>
    <property type="evidence" value="ECO:0007669"/>
    <property type="project" value="InterPro"/>
</dbReference>
<dbReference type="EMBL" id="CCRK01000002">
    <property type="protein sequence ID" value="CDZ45615.1"/>
    <property type="molecule type" value="Genomic_DNA"/>
</dbReference>
<dbReference type="GO" id="GO:0000976">
    <property type="term" value="F:transcription cis-regulatory region binding"/>
    <property type="evidence" value="ECO:0007669"/>
    <property type="project" value="TreeGrafter"/>
</dbReference>
<dbReference type="InterPro" id="IPR000847">
    <property type="entry name" value="LysR_HTH_N"/>
</dbReference>
<dbReference type="PROSITE" id="PS50931">
    <property type="entry name" value="HTH_LYSR"/>
    <property type="match status" value="2"/>
</dbReference>
<keyword evidence="2" id="KW-0805">Transcription regulation</keyword>
<dbReference type="Pfam" id="PF03466">
    <property type="entry name" value="LysR_substrate"/>
    <property type="match status" value="1"/>
</dbReference>
<comment type="similarity">
    <text evidence="1">Belongs to the LysR transcriptional regulatory family.</text>
</comment>
<dbReference type="Pfam" id="PF00126">
    <property type="entry name" value="HTH_1"/>
    <property type="match status" value="2"/>
</dbReference>
<dbReference type="Gene3D" id="3.40.190.10">
    <property type="entry name" value="Periplasmic binding protein-like II"/>
    <property type="match status" value="2"/>
</dbReference>
<dbReference type="Gene3D" id="1.10.10.10">
    <property type="entry name" value="Winged helix-like DNA-binding domain superfamily/Winged helix DNA-binding domain"/>
    <property type="match status" value="2"/>
</dbReference>
<dbReference type="InterPro" id="IPR005119">
    <property type="entry name" value="LysR_subst-bd"/>
</dbReference>
<dbReference type="InterPro" id="IPR036388">
    <property type="entry name" value="WH-like_DNA-bd_sf"/>
</dbReference>
<evidence type="ECO:0000313" key="6">
    <source>
        <dbReference type="EMBL" id="CDZ45615.1"/>
    </source>
</evidence>
<dbReference type="Proteomes" id="UP000039660">
    <property type="component" value="Unassembled WGS sequence"/>
</dbReference>
<accession>A0A0T7GE81</accession>
<keyword evidence="3" id="KW-0238">DNA-binding</keyword>
<dbReference type="PANTHER" id="PTHR30126:SF98">
    <property type="entry name" value="HTH-TYPE TRANSCRIPTIONAL ACTIVATOR BAUR"/>
    <property type="match status" value="1"/>
</dbReference>
<dbReference type="SUPFAM" id="SSF46785">
    <property type="entry name" value="Winged helix' DNA-binding domain"/>
    <property type="match status" value="2"/>
</dbReference>
<evidence type="ECO:0000259" key="5">
    <source>
        <dbReference type="PROSITE" id="PS50931"/>
    </source>
</evidence>
<name>A0A0T7GE81_NEOGA</name>
<proteinExistence type="inferred from homology"/>
<feature type="domain" description="HTH lysR-type" evidence="5">
    <location>
        <begin position="105"/>
        <end position="161"/>
    </location>
</feature>
<dbReference type="PANTHER" id="PTHR30126">
    <property type="entry name" value="HTH-TYPE TRANSCRIPTIONAL REGULATOR"/>
    <property type="match status" value="1"/>
</dbReference>
<evidence type="ECO:0000256" key="1">
    <source>
        <dbReference type="ARBA" id="ARBA00009437"/>
    </source>
</evidence>